<evidence type="ECO:0000313" key="2">
    <source>
        <dbReference type="EMBL" id="CAG8704903.1"/>
    </source>
</evidence>
<dbReference type="SMART" id="SM00256">
    <property type="entry name" value="FBOX"/>
    <property type="match status" value="1"/>
</dbReference>
<dbReference type="EMBL" id="CAJVPZ010021144">
    <property type="protein sequence ID" value="CAG8704903.1"/>
    <property type="molecule type" value="Genomic_DNA"/>
</dbReference>
<accession>A0A9N9HTS4</accession>
<dbReference type="InterPro" id="IPR001810">
    <property type="entry name" value="F-box_dom"/>
</dbReference>
<dbReference type="InterPro" id="IPR036910">
    <property type="entry name" value="HMG_box_dom_sf"/>
</dbReference>
<protein>
    <submittedName>
        <fullName evidence="2">15950_t:CDS:1</fullName>
    </submittedName>
</protein>
<dbReference type="InterPro" id="IPR036047">
    <property type="entry name" value="F-box-like_dom_sf"/>
</dbReference>
<organism evidence="2 3">
    <name type="scientific">Racocetra fulgida</name>
    <dbReference type="NCBI Taxonomy" id="60492"/>
    <lineage>
        <taxon>Eukaryota</taxon>
        <taxon>Fungi</taxon>
        <taxon>Fungi incertae sedis</taxon>
        <taxon>Mucoromycota</taxon>
        <taxon>Glomeromycotina</taxon>
        <taxon>Glomeromycetes</taxon>
        <taxon>Diversisporales</taxon>
        <taxon>Gigasporaceae</taxon>
        <taxon>Racocetra</taxon>
    </lineage>
</organism>
<sequence>MKHFPLLSLTPEILAEICENLPPQDLYTLTTVCKKLRNFLWATSGCTQQIWRKSRSLLPVSKFSCSLSPPKGISEDLRNNIPEEVLSCLPNINDIKPSNFFENCLVTLPGPGIRDQNPYYWTTDVYKACREYNELNANERKKWVEKRKAEVEEFNRSIEEIKSKDMTEVLRSLIEGFMP</sequence>
<dbReference type="Proteomes" id="UP000789396">
    <property type="component" value="Unassembled WGS sequence"/>
</dbReference>
<dbReference type="Gene3D" id="1.20.1280.50">
    <property type="match status" value="1"/>
</dbReference>
<comment type="caution">
    <text evidence="2">The sequence shown here is derived from an EMBL/GenBank/DDBJ whole genome shotgun (WGS) entry which is preliminary data.</text>
</comment>
<evidence type="ECO:0000259" key="1">
    <source>
        <dbReference type="PROSITE" id="PS50181"/>
    </source>
</evidence>
<dbReference type="SUPFAM" id="SSF47095">
    <property type="entry name" value="HMG-box"/>
    <property type="match status" value="1"/>
</dbReference>
<feature type="domain" description="F-box" evidence="1">
    <location>
        <begin position="3"/>
        <end position="54"/>
    </location>
</feature>
<dbReference type="OrthoDB" id="2322499at2759"/>
<evidence type="ECO:0000313" key="3">
    <source>
        <dbReference type="Proteomes" id="UP000789396"/>
    </source>
</evidence>
<dbReference type="SUPFAM" id="SSF81383">
    <property type="entry name" value="F-box domain"/>
    <property type="match status" value="1"/>
</dbReference>
<reference evidence="2" key="1">
    <citation type="submission" date="2021-06" db="EMBL/GenBank/DDBJ databases">
        <authorList>
            <person name="Kallberg Y."/>
            <person name="Tangrot J."/>
            <person name="Rosling A."/>
        </authorList>
    </citation>
    <scope>NUCLEOTIDE SEQUENCE</scope>
    <source>
        <strain evidence="2">IN212</strain>
    </source>
</reference>
<dbReference type="AlphaFoldDB" id="A0A9N9HTS4"/>
<name>A0A9N9HTS4_9GLOM</name>
<keyword evidence="3" id="KW-1185">Reference proteome</keyword>
<proteinExistence type="predicted"/>
<dbReference type="PROSITE" id="PS50181">
    <property type="entry name" value="FBOX"/>
    <property type="match status" value="1"/>
</dbReference>
<dbReference type="Pfam" id="PF00646">
    <property type="entry name" value="F-box"/>
    <property type="match status" value="1"/>
</dbReference>
<gene>
    <name evidence="2" type="ORF">RFULGI_LOCUS10569</name>
</gene>